<keyword evidence="4" id="KW-0106">Calcium</keyword>
<dbReference type="InterPro" id="IPR050819">
    <property type="entry name" value="Tripeptidyl-peptidase_I"/>
</dbReference>
<dbReference type="PROSITE" id="PS51695">
    <property type="entry name" value="SEDOLISIN"/>
    <property type="match status" value="1"/>
</dbReference>
<protein>
    <recommendedName>
        <fullName evidence="5">Peptidase S53 domain-containing protein</fullName>
    </recommendedName>
</protein>
<gene>
    <name evidence="6" type="ORF">RCO7_02658</name>
</gene>
<sequence>MPVVAYTTGGQTPVIPNPPVTGPPENKPFLAWVNYVLSQETIQQRVCNGFAQLGARGITLLFATGDTGVGSVAGNEASFCITNDGKNTSRFLSKFPASCPYVTAVGATQGFEPETSAMTPDGVYGPDGKRRGLFVSASGFSEYFPRPSYQDSVVPAYVNSMRGEHTGLFNPNGRAFPDLAAQGQFVKSLWNSTERVVSGTSASAPLIAGVLALVNDALISSGRPTLGFLNPWLYKRGYQAFNDITQGLNGGCNTTGFPTIEGWDAVTGFVSFWYRISQTVSGPPFT</sequence>
<dbReference type="EMBL" id="FJUW01000012">
    <property type="protein sequence ID" value="CZS96908.1"/>
    <property type="molecule type" value="Genomic_DNA"/>
</dbReference>
<evidence type="ECO:0000256" key="1">
    <source>
        <dbReference type="ARBA" id="ARBA00022670"/>
    </source>
</evidence>
<reference evidence="7" key="1">
    <citation type="submission" date="2016-03" db="EMBL/GenBank/DDBJ databases">
        <authorList>
            <person name="Ploux O."/>
        </authorList>
    </citation>
    <scope>NUCLEOTIDE SEQUENCE [LARGE SCALE GENOMIC DNA]</scope>
    <source>
        <strain evidence="7">UK7</strain>
    </source>
</reference>
<keyword evidence="2" id="KW-0378">Hydrolase</keyword>
<dbReference type="InterPro" id="IPR030400">
    <property type="entry name" value="Sedolisin_dom"/>
</dbReference>
<dbReference type="CDD" id="cd04056">
    <property type="entry name" value="Peptidases_S53"/>
    <property type="match status" value="1"/>
</dbReference>
<comment type="caution">
    <text evidence="4">Lacks conserved residue(s) required for the propagation of feature annotation.</text>
</comment>
<feature type="domain" description="Peptidase S53" evidence="5">
    <location>
        <begin position="1"/>
        <end position="284"/>
    </location>
</feature>
<dbReference type="InterPro" id="IPR023828">
    <property type="entry name" value="Peptidase_S8_Ser-AS"/>
</dbReference>
<dbReference type="STRING" id="914237.A0A1E1KFT6"/>
<organism evidence="6 7">
    <name type="scientific">Rhynchosporium graminicola</name>
    <dbReference type="NCBI Taxonomy" id="2792576"/>
    <lineage>
        <taxon>Eukaryota</taxon>
        <taxon>Fungi</taxon>
        <taxon>Dikarya</taxon>
        <taxon>Ascomycota</taxon>
        <taxon>Pezizomycotina</taxon>
        <taxon>Leotiomycetes</taxon>
        <taxon>Helotiales</taxon>
        <taxon>Ploettnerulaceae</taxon>
        <taxon>Rhynchosporium</taxon>
    </lineage>
</organism>
<keyword evidence="7" id="KW-1185">Reference proteome</keyword>
<dbReference type="GO" id="GO:0004252">
    <property type="term" value="F:serine-type endopeptidase activity"/>
    <property type="evidence" value="ECO:0007669"/>
    <property type="project" value="InterPro"/>
</dbReference>
<dbReference type="GO" id="GO:0046872">
    <property type="term" value="F:metal ion binding"/>
    <property type="evidence" value="ECO:0007669"/>
    <property type="project" value="UniProtKB-UniRule"/>
</dbReference>
<feature type="binding site" evidence="4">
    <location>
        <position position="243"/>
    </location>
    <ligand>
        <name>Ca(2+)</name>
        <dbReference type="ChEBI" id="CHEBI:29108"/>
    </ligand>
</feature>
<feature type="binding site" evidence="4">
    <location>
        <position position="244"/>
    </location>
    <ligand>
        <name>Ca(2+)</name>
        <dbReference type="ChEBI" id="CHEBI:29108"/>
    </ligand>
</feature>
<dbReference type="PANTHER" id="PTHR14218">
    <property type="entry name" value="PROTEASE S8 TRIPEPTIDYL PEPTIDASE I CLN2"/>
    <property type="match status" value="1"/>
</dbReference>
<name>A0A1E1KFT6_9HELO</name>
<dbReference type="Pfam" id="PF00082">
    <property type="entry name" value="Peptidase_S8"/>
    <property type="match status" value="1"/>
</dbReference>
<keyword evidence="1" id="KW-0645">Protease</keyword>
<keyword evidence="4" id="KW-0479">Metal-binding</keyword>
<dbReference type="AlphaFoldDB" id="A0A1E1KFT6"/>
<dbReference type="PANTHER" id="PTHR14218:SF39">
    <property type="entry name" value="PEPTIDASE S53 DOMAIN-CONTAINING PROTEIN"/>
    <property type="match status" value="1"/>
</dbReference>
<evidence type="ECO:0000256" key="4">
    <source>
        <dbReference type="PROSITE-ProRule" id="PRU01032"/>
    </source>
</evidence>
<evidence type="ECO:0000256" key="2">
    <source>
        <dbReference type="ARBA" id="ARBA00022801"/>
    </source>
</evidence>
<dbReference type="InParanoid" id="A0A1E1KFT6"/>
<evidence type="ECO:0000313" key="7">
    <source>
        <dbReference type="Proteomes" id="UP000178129"/>
    </source>
</evidence>
<dbReference type="SUPFAM" id="SSF52743">
    <property type="entry name" value="Subtilisin-like"/>
    <property type="match status" value="1"/>
</dbReference>
<dbReference type="GO" id="GO:0008240">
    <property type="term" value="F:tripeptidyl-peptidase activity"/>
    <property type="evidence" value="ECO:0007669"/>
    <property type="project" value="TreeGrafter"/>
</dbReference>
<dbReference type="InterPro" id="IPR036852">
    <property type="entry name" value="Peptidase_S8/S53_dom_sf"/>
</dbReference>
<feature type="binding site" evidence="4">
    <location>
        <position position="262"/>
    </location>
    <ligand>
        <name>Ca(2+)</name>
        <dbReference type="ChEBI" id="CHEBI:29108"/>
    </ligand>
</feature>
<dbReference type="Proteomes" id="UP000178129">
    <property type="component" value="Unassembled WGS sequence"/>
</dbReference>
<comment type="caution">
    <text evidence="6">The sequence shown here is derived from an EMBL/GenBank/DDBJ whole genome shotgun (WGS) entry which is preliminary data.</text>
</comment>
<feature type="binding site" evidence="4">
    <location>
        <position position="264"/>
    </location>
    <ligand>
        <name>Ca(2+)</name>
        <dbReference type="ChEBI" id="CHEBI:29108"/>
    </ligand>
</feature>
<evidence type="ECO:0000259" key="5">
    <source>
        <dbReference type="PROSITE" id="PS51695"/>
    </source>
</evidence>
<dbReference type="PROSITE" id="PS00138">
    <property type="entry name" value="SUBTILASE_SER"/>
    <property type="match status" value="1"/>
</dbReference>
<dbReference type="GO" id="GO:0006508">
    <property type="term" value="P:proteolysis"/>
    <property type="evidence" value="ECO:0007669"/>
    <property type="project" value="UniProtKB-KW"/>
</dbReference>
<comment type="cofactor">
    <cofactor evidence="4">
        <name>Ca(2+)</name>
        <dbReference type="ChEBI" id="CHEBI:29108"/>
    </cofactor>
    <text evidence="4">Binds 1 Ca(2+) ion per subunit.</text>
</comment>
<dbReference type="InterPro" id="IPR000209">
    <property type="entry name" value="Peptidase_S8/S53_dom"/>
</dbReference>
<dbReference type="Gene3D" id="3.40.50.200">
    <property type="entry name" value="Peptidase S8/S53 domain"/>
    <property type="match status" value="1"/>
</dbReference>
<evidence type="ECO:0000313" key="6">
    <source>
        <dbReference type="EMBL" id="CZS96908.1"/>
    </source>
</evidence>
<accession>A0A1E1KFT6</accession>
<evidence type="ECO:0000256" key="3">
    <source>
        <dbReference type="ARBA" id="ARBA00022825"/>
    </source>
</evidence>
<keyword evidence="3" id="KW-0720">Serine protease</keyword>
<proteinExistence type="predicted"/>